<dbReference type="InterPro" id="IPR050131">
    <property type="entry name" value="Peptidase_S8_subtilisin-like"/>
</dbReference>
<sequence>MSSRKWPLVLISFFGGVWMNFRIYRSYSSKLLIFALIFSLLLPGYGHAANGQSKENQLSNEALAQMKNIIAAQKAQAEHGPVLHPDLEGLTGEKEVSIIVELSEPPVALVKGMKKVAGKSFSKADEKDVDQKVKGQQKKFENAMNSKGINAKKGFEYSYTYNGMSLKLKANQVKKLLAISDVVLVEPDLEVHALGTPSGDDAYSRTATNSNNFLDVPSVWDMGFEGQNVKVAVLDTGIDYNHPEFEGVYKGGYNFVSHATGYSRPRDANDPYETSPMDRPSNRAEFDANGSAFYTEHGTHVAGTIAAQGKNPHSIKGIAPKVELYAYRVLGAYGSGATSGIIAGIDKAAQEKMDIINMSLGGSNSSQTASDSIAVNNAALAGTTAVIATGNSGPNRSTIGNPASAAFAISVGNSTIPEETKKGTANITVIGSPETSYNLNMMGWKFGSNPEQILYGSYEVIAVPNFGVDADYAGLDANGKVVLVSRGGGIAFVDKIAAAKKAGAISVIIHNNGGTNGNGPAGVFLGDSFKFIPAFDMSTTDGTALRTAMVGKKATVTFNNFETGKSAGDDINNSSSRGPSTPTFDIKPDVSAPGTNIMSSVPAYKKDYPNADYSESYARFTGTSMATPHVTGIAALLKSQHPEWTPFDLKVAISNTAKQLDTAKYDVFSQGPGRAQPLKAVTAEALAYAFDQTTFSSKTYNNIKGTVTFGMVPTNPNSASTITKDIVVKNLTGNASDYTVSVQVTKAATGTLAGANVTVDQMNFTLTGETKLKATLNVPKGSGSTGNELLGYIHITNGTTKLILPFAASFAPPSGLKSFSIDSYHISPNGDGKLDSTTIRYEFFNTQYRTYLELWDAGNPEGGYYNDGYLGWLVNASSTTTGLKTIAFNGQITPWAPNSSKVKAPDGVYTLDLTTLNLANTAIVTANWIGPIYVKSTPSKIVAEDTYTFSGSDYTFISALEDSYVNFGPTVEEVFGIDYDINANLHASYELTSSKGDLVASGPITLSQDGAFGLDLKGLTLGDNKLKIFVDDEAKNHAEKEIVLERIDTAAPATTVAVTGTEGANGWYTSNVKVELTAIDEEAGVKATEYKIGEGEWTVYDGAIQVANEGIHQIQFRSTDIAGNVEDAQAIEVKIDKTSPVLKVSVDKAELSPPNNKFEKIKVTLTQSDAISGVESVILESIKVNDPKYNNDGIQDAAYGTQDVDFSLRASKNSDDSSRIYTITYIATDKAGNTTKATTTVTVPKSKSGK</sequence>
<evidence type="ECO:0000259" key="13">
    <source>
        <dbReference type="Pfam" id="PF02225"/>
    </source>
</evidence>
<dbReference type="Gene3D" id="3.30.1920.20">
    <property type="match status" value="1"/>
</dbReference>
<dbReference type="GO" id="GO:0006508">
    <property type="term" value="P:proteolysis"/>
    <property type="evidence" value="ECO:0007669"/>
    <property type="project" value="UniProtKB-KW"/>
</dbReference>
<evidence type="ECO:0000256" key="9">
    <source>
        <dbReference type="PROSITE-ProRule" id="PRU01240"/>
    </source>
</evidence>
<dbReference type="EMBL" id="QNQT01000003">
    <property type="protein sequence ID" value="RDU36993.1"/>
    <property type="molecule type" value="Genomic_DNA"/>
</dbReference>
<evidence type="ECO:0000256" key="3">
    <source>
        <dbReference type="ARBA" id="ARBA00022525"/>
    </source>
</evidence>
<dbReference type="InterPro" id="IPR010259">
    <property type="entry name" value="S8pro/Inhibitor_I9"/>
</dbReference>
<dbReference type="Pfam" id="PF00082">
    <property type="entry name" value="Peptidase_S8"/>
    <property type="match status" value="1"/>
</dbReference>
<dbReference type="InterPro" id="IPR034213">
    <property type="entry name" value="S8_Vpr-like"/>
</dbReference>
<dbReference type="Gene3D" id="3.40.50.200">
    <property type="entry name" value="Peptidase S8/S53 domain"/>
    <property type="match status" value="1"/>
</dbReference>
<dbReference type="InterPro" id="IPR036852">
    <property type="entry name" value="Peptidase_S8/S53_dom_sf"/>
</dbReference>
<dbReference type="PROSITE" id="PS51892">
    <property type="entry name" value="SUBTILASE"/>
    <property type="match status" value="1"/>
</dbReference>
<comment type="caution">
    <text evidence="15">The sequence shown here is derived from an EMBL/GenBank/DDBJ whole genome shotgun (WGS) entry which is preliminary data.</text>
</comment>
<evidence type="ECO:0000313" key="15">
    <source>
        <dbReference type="EMBL" id="RDU36993.1"/>
    </source>
</evidence>
<dbReference type="Gene3D" id="3.30.70.80">
    <property type="entry name" value="Peptidase S8 propeptide/proteinase inhibitor I9"/>
    <property type="match status" value="1"/>
</dbReference>
<dbReference type="AlphaFoldDB" id="A0A3D8GR86"/>
<dbReference type="SUPFAM" id="SSF52743">
    <property type="entry name" value="Subtilisin-like"/>
    <property type="match status" value="1"/>
</dbReference>
<organism evidence="15 16">
    <name type="scientific">Neobacillus piezotolerans</name>
    <dbReference type="NCBI Taxonomy" id="2259171"/>
    <lineage>
        <taxon>Bacteria</taxon>
        <taxon>Bacillati</taxon>
        <taxon>Bacillota</taxon>
        <taxon>Bacilli</taxon>
        <taxon>Bacillales</taxon>
        <taxon>Bacillaceae</taxon>
        <taxon>Neobacillus</taxon>
    </lineage>
</organism>
<dbReference type="InterPro" id="IPR000209">
    <property type="entry name" value="Peptidase_S8/S53_dom"/>
</dbReference>
<dbReference type="InterPro" id="IPR037045">
    <property type="entry name" value="S8pro/Inhibitor_I9_sf"/>
</dbReference>
<dbReference type="Gene3D" id="3.50.30.30">
    <property type="match status" value="1"/>
</dbReference>
<dbReference type="SUPFAM" id="SSF52025">
    <property type="entry name" value="PA domain"/>
    <property type="match status" value="1"/>
</dbReference>
<comment type="similarity">
    <text evidence="1 9 10">Belongs to the peptidase S8 family.</text>
</comment>
<evidence type="ECO:0000256" key="7">
    <source>
        <dbReference type="ARBA" id="ARBA00022825"/>
    </source>
</evidence>
<evidence type="ECO:0000256" key="2">
    <source>
        <dbReference type="ARBA" id="ARBA00022512"/>
    </source>
</evidence>
<keyword evidence="3" id="KW-0964">Secreted</keyword>
<evidence type="ECO:0000259" key="14">
    <source>
        <dbReference type="Pfam" id="PF05922"/>
    </source>
</evidence>
<dbReference type="OrthoDB" id="9798386at2"/>
<dbReference type="PANTHER" id="PTHR43806:SF65">
    <property type="entry name" value="SERINE PROTEASE APRX"/>
    <property type="match status" value="1"/>
</dbReference>
<dbReference type="InterPro" id="IPR023828">
    <property type="entry name" value="Peptidase_S8_Ser-AS"/>
</dbReference>
<evidence type="ECO:0000256" key="6">
    <source>
        <dbReference type="ARBA" id="ARBA00022801"/>
    </source>
</evidence>
<evidence type="ECO:0000256" key="8">
    <source>
        <dbReference type="PIRSR" id="PIRSR615500-1"/>
    </source>
</evidence>
<keyword evidence="2" id="KW-0134">Cell wall</keyword>
<keyword evidence="7 9" id="KW-0720">Serine protease</keyword>
<feature type="active site" description="Charge relay system" evidence="8 9">
    <location>
        <position position="235"/>
    </location>
</feature>
<dbReference type="InterPro" id="IPR003137">
    <property type="entry name" value="PA_domain"/>
</dbReference>
<name>A0A3D8GR86_9BACI</name>
<dbReference type="CDD" id="cd07474">
    <property type="entry name" value="Peptidases_S8_subtilisin_Vpr-like"/>
    <property type="match status" value="1"/>
</dbReference>
<dbReference type="PRINTS" id="PR00723">
    <property type="entry name" value="SUBTILISIN"/>
</dbReference>
<evidence type="ECO:0000259" key="12">
    <source>
        <dbReference type="Pfam" id="PF00082"/>
    </source>
</evidence>
<dbReference type="Pfam" id="PF02225">
    <property type="entry name" value="PA"/>
    <property type="match status" value="1"/>
</dbReference>
<feature type="active site" description="Charge relay system" evidence="8 9">
    <location>
        <position position="624"/>
    </location>
</feature>
<evidence type="ECO:0000256" key="5">
    <source>
        <dbReference type="ARBA" id="ARBA00022729"/>
    </source>
</evidence>
<dbReference type="InterPro" id="IPR015500">
    <property type="entry name" value="Peptidase_S8_subtilisin-rel"/>
</dbReference>
<keyword evidence="5" id="KW-0732">Signal</keyword>
<feature type="domain" description="Inhibitor I9" evidence="14">
    <location>
        <begin position="124"/>
        <end position="192"/>
    </location>
</feature>
<feature type="active site" description="Charge relay system" evidence="8 9">
    <location>
        <position position="297"/>
    </location>
</feature>
<accession>A0A3D8GR86</accession>
<keyword evidence="16" id="KW-1185">Reference proteome</keyword>
<dbReference type="NCBIfam" id="NF047446">
    <property type="entry name" value="barrel_OmpL47"/>
    <property type="match status" value="1"/>
</dbReference>
<reference evidence="15 16" key="1">
    <citation type="submission" date="2018-07" db="EMBL/GenBank/DDBJ databases">
        <title>Bacillus sp. YLB-04 draft genome sequence.</title>
        <authorList>
            <person name="Yu L."/>
            <person name="Tang X."/>
        </authorList>
    </citation>
    <scope>NUCLEOTIDE SEQUENCE [LARGE SCALE GENOMIC DNA]</scope>
    <source>
        <strain evidence="15 16">YLB-04</strain>
    </source>
</reference>
<dbReference type="PANTHER" id="PTHR43806">
    <property type="entry name" value="PEPTIDASE S8"/>
    <property type="match status" value="1"/>
</dbReference>
<dbReference type="PROSITE" id="PS00136">
    <property type="entry name" value="SUBTILASE_ASP"/>
    <property type="match status" value="1"/>
</dbReference>
<dbReference type="Proteomes" id="UP000257144">
    <property type="component" value="Unassembled WGS sequence"/>
</dbReference>
<dbReference type="InterPro" id="IPR058094">
    <property type="entry name" value="Ig-like_OmpL47-like"/>
</dbReference>
<dbReference type="GO" id="GO:0004252">
    <property type="term" value="F:serine-type endopeptidase activity"/>
    <property type="evidence" value="ECO:0007669"/>
    <property type="project" value="UniProtKB-UniRule"/>
</dbReference>
<evidence type="ECO:0000256" key="1">
    <source>
        <dbReference type="ARBA" id="ARBA00011073"/>
    </source>
</evidence>
<evidence type="ECO:0000256" key="4">
    <source>
        <dbReference type="ARBA" id="ARBA00022670"/>
    </source>
</evidence>
<evidence type="ECO:0000256" key="11">
    <source>
        <dbReference type="SAM" id="MobiDB-lite"/>
    </source>
</evidence>
<feature type="domain" description="PA" evidence="13">
    <location>
        <begin position="458"/>
        <end position="545"/>
    </location>
</feature>
<keyword evidence="6 9" id="KW-0378">Hydrolase</keyword>
<dbReference type="Pfam" id="PF05922">
    <property type="entry name" value="Inhibitor_I9"/>
    <property type="match status" value="1"/>
</dbReference>
<dbReference type="InterPro" id="IPR046450">
    <property type="entry name" value="PA_dom_sf"/>
</dbReference>
<gene>
    <name evidence="15" type="ORF">DRW41_09870</name>
</gene>
<dbReference type="PROSITE" id="PS00138">
    <property type="entry name" value="SUBTILASE_SER"/>
    <property type="match status" value="1"/>
</dbReference>
<dbReference type="PROSITE" id="PS00137">
    <property type="entry name" value="SUBTILASE_HIS"/>
    <property type="match status" value="1"/>
</dbReference>
<feature type="region of interest" description="Disordered" evidence="11">
    <location>
        <begin position="566"/>
        <end position="591"/>
    </location>
</feature>
<feature type="domain" description="Peptidase S8/S53" evidence="12">
    <location>
        <begin position="226"/>
        <end position="664"/>
    </location>
</feature>
<keyword evidence="4 9" id="KW-0645">Protease</keyword>
<evidence type="ECO:0000256" key="10">
    <source>
        <dbReference type="RuleBase" id="RU003355"/>
    </source>
</evidence>
<protein>
    <submittedName>
        <fullName evidence="15">Peptidase S8</fullName>
    </submittedName>
</protein>
<dbReference type="InterPro" id="IPR022398">
    <property type="entry name" value="Peptidase_S8_His-AS"/>
</dbReference>
<feature type="compositionally biased region" description="Polar residues" evidence="11">
    <location>
        <begin position="571"/>
        <end position="583"/>
    </location>
</feature>
<evidence type="ECO:0000313" key="16">
    <source>
        <dbReference type="Proteomes" id="UP000257144"/>
    </source>
</evidence>
<proteinExistence type="inferred from homology"/>
<dbReference type="InterPro" id="IPR023827">
    <property type="entry name" value="Peptidase_S8_Asp-AS"/>
</dbReference>